<keyword evidence="7" id="KW-0059">Arsenical resistance</keyword>
<evidence type="ECO:0000259" key="11">
    <source>
        <dbReference type="Pfam" id="PF03600"/>
    </source>
</evidence>
<dbReference type="PANTHER" id="PTHR43302">
    <property type="entry name" value="TRANSPORTER ARSB-RELATED"/>
    <property type="match status" value="1"/>
</dbReference>
<accession>A0A3E2DCN7</accession>
<evidence type="ECO:0000313" key="12">
    <source>
        <dbReference type="EMBL" id="RFT43156.1"/>
    </source>
</evidence>
<evidence type="ECO:0000256" key="6">
    <source>
        <dbReference type="ARBA" id="ARBA00022692"/>
    </source>
</evidence>
<evidence type="ECO:0000256" key="5">
    <source>
        <dbReference type="ARBA" id="ARBA00022475"/>
    </source>
</evidence>
<dbReference type="EMBL" id="NOWI01000008">
    <property type="protein sequence ID" value="RFT43156.1"/>
    <property type="molecule type" value="Genomic_DNA"/>
</dbReference>
<dbReference type="GO" id="GO:0015105">
    <property type="term" value="F:arsenite transmembrane transporter activity"/>
    <property type="evidence" value="ECO:0007669"/>
    <property type="project" value="InterPro"/>
</dbReference>
<evidence type="ECO:0000313" key="13">
    <source>
        <dbReference type="Proteomes" id="UP000259211"/>
    </source>
</evidence>
<evidence type="ECO:0000256" key="1">
    <source>
        <dbReference type="ARBA" id="ARBA00004651"/>
    </source>
</evidence>
<feature type="transmembrane region" description="Helical" evidence="10">
    <location>
        <begin position="245"/>
        <end position="262"/>
    </location>
</feature>
<dbReference type="PRINTS" id="PR00758">
    <property type="entry name" value="ARSENICPUMP"/>
</dbReference>
<evidence type="ECO:0000256" key="2">
    <source>
        <dbReference type="ARBA" id="ARBA00006433"/>
    </source>
</evidence>
<feature type="transmembrane region" description="Helical" evidence="10">
    <location>
        <begin position="282"/>
        <end position="303"/>
    </location>
</feature>
<comment type="similarity">
    <text evidence="2">Belongs to the ArsB family.</text>
</comment>
<keyword evidence="8 10" id="KW-1133">Transmembrane helix</keyword>
<evidence type="ECO:0000256" key="8">
    <source>
        <dbReference type="ARBA" id="ARBA00022989"/>
    </source>
</evidence>
<keyword evidence="4" id="KW-0813">Transport</keyword>
<sequence length="427" mass="45139">MTLWLAETLGVVVLVTVMIFALVRPHGLPEATTAVPGVLLLCLVGTISWSDAGHQVTTMGPTVIFLAAVLALSELARAEGVFRYSGELMATHAKSSSNRLLLWVFIVASVTTAVLSLDATIVLLTPIVLTTTRRLEARPEPHLYATAHLANTASLLLPVSNLTNLLAVAAVPELTFGRFTAVMALPWLLSISIEWLAMHIEFREELSGKVTAEVEKQQPAPIAALIILGLTLAGFAVCSLLGAEPFWAALGGVLALMVLRLVRHSGNFAVEAGRALRATKPLFLAFVLCLGIIVEAVVGNGLGDLIDRLVPSGQTLLSLLAVAVIAALLSNLINNLPAVMVLLPFVSPAGWVAVLAMLIGVNIGPNLSYAGSLATLLWRRIIGEHDRPAPIGRFTRLGLLTVPASILVSVCAVWAISGLFGAELRLM</sequence>
<proteinExistence type="inferred from homology"/>
<feature type="transmembrane region" description="Helical" evidence="10">
    <location>
        <begin position="31"/>
        <end position="50"/>
    </location>
</feature>
<feature type="transmembrane region" description="Helical" evidence="10">
    <location>
        <begin position="100"/>
        <end position="129"/>
    </location>
</feature>
<evidence type="ECO:0000256" key="3">
    <source>
        <dbReference type="ARBA" id="ARBA00009843"/>
    </source>
</evidence>
<dbReference type="InterPro" id="IPR000802">
    <property type="entry name" value="Arsenical_pump_ArsB"/>
</dbReference>
<evidence type="ECO:0000256" key="9">
    <source>
        <dbReference type="ARBA" id="ARBA00023136"/>
    </source>
</evidence>
<comment type="caution">
    <text evidence="12">The sequence shown here is derived from an EMBL/GenBank/DDBJ whole genome shotgun (WGS) entry which is preliminary data.</text>
</comment>
<dbReference type="Pfam" id="PF03600">
    <property type="entry name" value="CitMHS"/>
    <property type="match status" value="1"/>
</dbReference>
<dbReference type="GO" id="GO:0005886">
    <property type="term" value="C:plasma membrane"/>
    <property type="evidence" value="ECO:0007669"/>
    <property type="project" value="UniProtKB-SubCell"/>
</dbReference>
<feature type="transmembrane region" description="Helical" evidence="10">
    <location>
        <begin position="6"/>
        <end position="24"/>
    </location>
</feature>
<feature type="domain" description="Citrate transporter-like" evidence="11">
    <location>
        <begin position="24"/>
        <end position="347"/>
    </location>
</feature>
<evidence type="ECO:0000256" key="4">
    <source>
        <dbReference type="ARBA" id="ARBA00022448"/>
    </source>
</evidence>
<reference evidence="12 13" key="1">
    <citation type="submission" date="2017-07" db="EMBL/GenBank/DDBJ databases">
        <authorList>
            <person name="Sun Z.S."/>
            <person name="Albrecht U."/>
            <person name="Echele G."/>
            <person name="Lee C.C."/>
        </authorList>
    </citation>
    <scope>NUCLEOTIDE SEQUENCE [LARGE SCALE GENOMIC DNA]</scope>
    <source>
        <strain evidence="12 13">P16-029</strain>
    </source>
</reference>
<keyword evidence="6 10" id="KW-0812">Transmembrane</keyword>
<feature type="transmembrane region" description="Helical" evidence="10">
    <location>
        <begin position="315"/>
        <end position="333"/>
    </location>
</feature>
<keyword evidence="5" id="KW-1003">Cell membrane</keyword>
<feature type="transmembrane region" description="Helical" evidence="10">
    <location>
        <begin position="62"/>
        <end position="79"/>
    </location>
</feature>
<evidence type="ECO:0000256" key="10">
    <source>
        <dbReference type="SAM" id="Phobius"/>
    </source>
</evidence>
<comment type="subcellular location">
    <subcellularLocation>
        <location evidence="1">Cell membrane</location>
        <topology evidence="1">Multi-pass membrane protein</topology>
    </subcellularLocation>
</comment>
<feature type="transmembrane region" description="Helical" evidence="10">
    <location>
        <begin position="399"/>
        <end position="422"/>
    </location>
</feature>
<gene>
    <name evidence="12" type="ORF">CHT91_09465</name>
</gene>
<dbReference type="PANTHER" id="PTHR43302:SF5">
    <property type="entry name" value="TRANSPORTER ARSB-RELATED"/>
    <property type="match status" value="1"/>
</dbReference>
<comment type="similarity">
    <text evidence="3">Belongs to the CitM (TC 2.A.11) transporter family.</text>
</comment>
<dbReference type="InterPro" id="IPR004680">
    <property type="entry name" value="Cit_transptr-like_dom"/>
</dbReference>
<evidence type="ECO:0000256" key="7">
    <source>
        <dbReference type="ARBA" id="ARBA00022849"/>
    </source>
</evidence>
<organism evidence="12 13">
    <name type="scientific">Cutibacterium avidum</name>
    <dbReference type="NCBI Taxonomy" id="33010"/>
    <lineage>
        <taxon>Bacteria</taxon>
        <taxon>Bacillati</taxon>
        <taxon>Actinomycetota</taxon>
        <taxon>Actinomycetes</taxon>
        <taxon>Propionibacteriales</taxon>
        <taxon>Propionibacteriaceae</taxon>
        <taxon>Cutibacterium</taxon>
    </lineage>
</organism>
<dbReference type="GO" id="GO:0046685">
    <property type="term" value="P:response to arsenic-containing substance"/>
    <property type="evidence" value="ECO:0007669"/>
    <property type="project" value="UniProtKB-KW"/>
</dbReference>
<dbReference type="Proteomes" id="UP000259211">
    <property type="component" value="Unassembled WGS sequence"/>
</dbReference>
<feature type="transmembrane region" description="Helical" evidence="10">
    <location>
        <begin position="220"/>
        <end position="238"/>
    </location>
</feature>
<keyword evidence="9 10" id="KW-0472">Membrane</keyword>
<name>A0A3E2DCN7_9ACTN</name>
<dbReference type="AlphaFoldDB" id="A0A3E2DCN7"/>
<feature type="transmembrane region" description="Helical" evidence="10">
    <location>
        <begin position="179"/>
        <end position="200"/>
    </location>
</feature>
<protein>
    <submittedName>
        <fullName evidence="12">Membrane efflux protein</fullName>
    </submittedName>
</protein>